<dbReference type="NCBIfam" id="TIGR00010">
    <property type="entry name" value="YchF/TatD family DNA exonuclease"/>
    <property type="match status" value="1"/>
</dbReference>
<comment type="similarity">
    <text evidence="1">Belongs to the metallo-dependent hydrolases superfamily. TatD-type hydrolase family.</text>
</comment>
<protein>
    <submittedName>
        <fullName evidence="4">TatD family hydrolase</fullName>
        <ecNumber evidence="4">3.1.-.-</ecNumber>
    </submittedName>
</protein>
<gene>
    <name evidence="4" type="ORF">ACFQ2C_15085</name>
</gene>
<dbReference type="InterPro" id="IPR018228">
    <property type="entry name" value="DNase_TatD-rel_CS"/>
</dbReference>
<evidence type="ECO:0000313" key="5">
    <source>
        <dbReference type="Proteomes" id="UP001597205"/>
    </source>
</evidence>
<accession>A0ABW3RP37</accession>
<dbReference type="PROSITE" id="PS01091">
    <property type="entry name" value="TATD_3"/>
    <property type="match status" value="1"/>
</dbReference>
<dbReference type="RefSeq" id="WP_380897940.1">
    <property type="nucleotide sequence ID" value="NZ_JBHTKY010000026.1"/>
</dbReference>
<keyword evidence="2" id="KW-0479">Metal-binding</keyword>
<name>A0ABW3RP37_9SPHI</name>
<dbReference type="PANTHER" id="PTHR46124">
    <property type="entry name" value="D-AMINOACYL-TRNA DEACYLASE"/>
    <property type="match status" value="1"/>
</dbReference>
<keyword evidence="3 4" id="KW-0378">Hydrolase</keyword>
<dbReference type="InterPro" id="IPR001130">
    <property type="entry name" value="TatD-like"/>
</dbReference>
<dbReference type="Gene3D" id="3.20.20.140">
    <property type="entry name" value="Metal-dependent hydrolases"/>
    <property type="match status" value="1"/>
</dbReference>
<dbReference type="PANTHER" id="PTHR46124:SF4">
    <property type="entry name" value="HYDROLASE TATD"/>
    <property type="match status" value="1"/>
</dbReference>
<keyword evidence="5" id="KW-1185">Reference proteome</keyword>
<evidence type="ECO:0000256" key="1">
    <source>
        <dbReference type="ARBA" id="ARBA00009275"/>
    </source>
</evidence>
<dbReference type="EC" id="3.1.-.-" evidence="4"/>
<reference evidence="5" key="1">
    <citation type="journal article" date="2019" name="Int. J. Syst. Evol. Microbiol.">
        <title>The Global Catalogue of Microorganisms (GCM) 10K type strain sequencing project: providing services to taxonomists for standard genome sequencing and annotation.</title>
        <authorList>
            <consortium name="The Broad Institute Genomics Platform"/>
            <consortium name="The Broad Institute Genome Sequencing Center for Infectious Disease"/>
            <person name="Wu L."/>
            <person name="Ma J."/>
        </authorList>
    </citation>
    <scope>NUCLEOTIDE SEQUENCE [LARGE SCALE GENOMIC DNA]</scope>
    <source>
        <strain evidence="5">CCUG 52468</strain>
    </source>
</reference>
<dbReference type="Pfam" id="PF01026">
    <property type="entry name" value="TatD_DNase"/>
    <property type="match status" value="1"/>
</dbReference>
<dbReference type="InterPro" id="IPR015991">
    <property type="entry name" value="TatD/YcfH-like"/>
</dbReference>
<evidence type="ECO:0000313" key="4">
    <source>
        <dbReference type="EMBL" id="MFD1166931.1"/>
    </source>
</evidence>
<dbReference type="InterPro" id="IPR032466">
    <property type="entry name" value="Metal_Hydrolase"/>
</dbReference>
<dbReference type="CDD" id="cd01310">
    <property type="entry name" value="TatD_DNAse"/>
    <property type="match status" value="1"/>
</dbReference>
<dbReference type="PIRSF" id="PIRSF005902">
    <property type="entry name" value="DNase_TatD"/>
    <property type="match status" value="1"/>
</dbReference>
<evidence type="ECO:0000256" key="2">
    <source>
        <dbReference type="ARBA" id="ARBA00022723"/>
    </source>
</evidence>
<dbReference type="PROSITE" id="PS01090">
    <property type="entry name" value="TATD_2"/>
    <property type="match status" value="1"/>
</dbReference>
<dbReference type="Proteomes" id="UP001597205">
    <property type="component" value="Unassembled WGS sequence"/>
</dbReference>
<dbReference type="GO" id="GO:0016787">
    <property type="term" value="F:hydrolase activity"/>
    <property type="evidence" value="ECO:0007669"/>
    <property type="project" value="UniProtKB-KW"/>
</dbReference>
<proteinExistence type="inferred from homology"/>
<dbReference type="SUPFAM" id="SSF51556">
    <property type="entry name" value="Metallo-dependent hydrolases"/>
    <property type="match status" value="1"/>
</dbReference>
<evidence type="ECO:0000256" key="3">
    <source>
        <dbReference type="ARBA" id="ARBA00022801"/>
    </source>
</evidence>
<comment type="caution">
    <text evidence="4">The sequence shown here is derived from an EMBL/GenBank/DDBJ whole genome shotgun (WGS) entry which is preliminary data.</text>
</comment>
<organism evidence="4 5">
    <name type="scientific">Sphingobacterium daejeonense</name>
    <dbReference type="NCBI Taxonomy" id="371142"/>
    <lineage>
        <taxon>Bacteria</taxon>
        <taxon>Pseudomonadati</taxon>
        <taxon>Bacteroidota</taxon>
        <taxon>Sphingobacteriia</taxon>
        <taxon>Sphingobacteriales</taxon>
        <taxon>Sphingobacteriaceae</taxon>
        <taxon>Sphingobacterium</taxon>
    </lineage>
</organism>
<dbReference type="EMBL" id="JBHTKY010000026">
    <property type="protein sequence ID" value="MFD1166931.1"/>
    <property type="molecule type" value="Genomic_DNA"/>
</dbReference>
<sequence>MTEHIDLKNQTLTDTHTHIYYQAGTPVLKEQMERCLQNGITRLFLPNVDVDSIEKVFETVKAYPNHCFPMLGLHPCDVKENYQDQLDQIYSKIQQSTIYAIGEIGIDLYWDKSTLAIQQDAFAQQINWAKDLGLPISIHCREAFDEVFEVLDAHADERLFGIFHCFTGTLEQAQRAIKLGFKLGIGGVLTYKKSGLDAVVKEIDLEHIVLETDAPYLAPVPFRGKENESSYLIHIAQKLADIHETGIDKVAEITTNNSKNVFKI</sequence>